<feature type="transmembrane region" description="Helical" evidence="8">
    <location>
        <begin position="202"/>
        <end position="222"/>
    </location>
</feature>
<name>A0A971S0K1_9BACT</name>
<comment type="caution">
    <text evidence="11">The sequence shown here is derived from an EMBL/GenBank/DDBJ whole genome shotgun (WGS) entry which is preliminary data.</text>
</comment>
<dbReference type="PANTHER" id="PTHR33908">
    <property type="entry name" value="MANNOSYLTRANSFERASE YKCB-RELATED"/>
    <property type="match status" value="1"/>
</dbReference>
<keyword evidence="2" id="KW-1003">Cell membrane</keyword>
<feature type="transmembrane region" description="Helical" evidence="8">
    <location>
        <begin position="251"/>
        <end position="276"/>
    </location>
</feature>
<evidence type="ECO:0000256" key="6">
    <source>
        <dbReference type="ARBA" id="ARBA00022989"/>
    </source>
</evidence>
<keyword evidence="7 8" id="KW-0472">Membrane</keyword>
<dbReference type="EMBL" id="JAAYEE010000134">
    <property type="protein sequence ID" value="NLW35465.1"/>
    <property type="molecule type" value="Genomic_DNA"/>
</dbReference>
<organism evidence="11 12">
    <name type="scientific">Syntrophorhabdus aromaticivorans</name>
    <dbReference type="NCBI Taxonomy" id="328301"/>
    <lineage>
        <taxon>Bacteria</taxon>
        <taxon>Pseudomonadati</taxon>
        <taxon>Thermodesulfobacteriota</taxon>
        <taxon>Syntrophorhabdia</taxon>
        <taxon>Syntrophorhabdales</taxon>
        <taxon>Syntrophorhabdaceae</taxon>
        <taxon>Syntrophorhabdus</taxon>
    </lineage>
</organism>
<feature type="transmembrane region" description="Helical" evidence="8">
    <location>
        <begin position="310"/>
        <end position="329"/>
    </location>
</feature>
<keyword evidence="6 8" id="KW-1133">Transmembrane helix</keyword>
<accession>A0A971S0K1</accession>
<keyword evidence="9" id="KW-0732">Signal</keyword>
<dbReference type="GO" id="GO:0005886">
    <property type="term" value="C:plasma membrane"/>
    <property type="evidence" value="ECO:0007669"/>
    <property type="project" value="UniProtKB-SubCell"/>
</dbReference>
<feature type="domain" description="ArnT-like N-terminal" evidence="10">
    <location>
        <begin position="2"/>
        <end position="223"/>
    </location>
</feature>
<dbReference type="Pfam" id="PF02366">
    <property type="entry name" value="PMT"/>
    <property type="match status" value="1"/>
</dbReference>
<keyword evidence="3" id="KW-0328">Glycosyltransferase</keyword>
<feature type="transmembrane region" description="Helical" evidence="8">
    <location>
        <begin position="288"/>
        <end position="304"/>
    </location>
</feature>
<dbReference type="GO" id="GO:0010041">
    <property type="term" value="P:response to iron(III) ion"/>
    <property type="evidence" value="ECO:0007669"/>
    <property type="project" value="TreeGrafter"/>
</dbReference>
<dbReference type="GO" id="GO:0000030">
    <property type="term" value="F:mannosyltransferase activity"/>
    <property type="evidence" value="ECO:0007669"/>
    <property type="project" value="InterPro"/>
</dbReference>
<feature type="transmembrane region" description="Helical" evidence="8">
    <location>
        <begin position="157"/>
        <end position="190"/>
    </location>
</feature>
<evidence type="ECO:0000313" key="12">
    <source>
        <dbReference type="Proteomes" id="UP000777265"/>
    </source>
</evidence>
<reference evidence="11" key="2">
    <citation type="submission" date="2020-01" db="EMBL/GenBank/DDBJ databases">
        <authorList>
            <person name="Campanaro S."/>
        </authorList>
    </citation>
    <scope>NUCLEOTIDE SEQUENCE</scope>
    <source>
        <strain evidence="11">AS06rmzACSIP_7</strain>
    </source>
</reference>
<evidence type="ECO:0000313" key="11">
    <source>
        <dbReference type="EMBL" id="NLW35465.1"/>
    </source>
</evidence>
<reference evidence="11" key="1">
    <citation type="journal article" date="2020" name="Biotechnol. Biofuels">
        <title>New insights from the biogas microbiome by comprehensive genome-resolved metagenomics of nearly 1600 species originating from multiple anaerobic digesters.</title>
        <authorList>
            <person name="Campanaro S."/>
            <person name="Treu L."/>
            <person name="Rodriguez-R L.M."/>
            <person name="Kovalovszki A."/>
            <person name="Ziels R.M."/>
            <person name="Maus I."/>
            <person name="Zhu X."/>
            <person name="Kougias P.G."/>
            <person name="Basile A."/>
            <person name="Luo G."/>
            <person name="Schluter A."/>
            <person name="Konstantinidis K.T."/>
            <person name="Angelidaki I."/>
        </authorList>
    </citation>
    <scope>NUCLEOTIDE SEQUENCE</scope>
    <source>
        <strain evidence="11">AS06rmzACSIP_7</strain>
    </source>
</reference>
<evidence type="ECO:0000256" key="4">
    <source>
        <dbReference type="ARBA" id="ARBA00022679"/>
    </source>
</evidence>
<evidence type="ECO:0000256" key="5">
    <source>
        <dbReference type="ARBA" id="ARBA00022692"/>
    </source>
</evidence>
<protein>
    <submittedName>
        <fullName evidence="11">Glycosyltransferase family 39 protein</fullName>
    </submittedName>
</protein>
<feature type="transmembrane region" description="Helical" evidence="8">
    <location>
        <begin position="367"/>
        <end position="385"/>
    </location>
</feature>
<sequence>MIRSLVVLCLVCSALFFVNLQSRDFWAPDEGDFAQITRELDLDFIVPHLNGAPYGEKPPLFYYITYASQKLLGSIRGEISLRVPSGLFALIGAALLLGTIVKFVSPIQALISAGILVTSPLYYWQARYLQVDMVFSVFVAATLLFFFRFYATRKQPMLYLFFLCLALAFLTKGPLAIALVLPVVLVFLFSEKALGIVKIKDICIGILIFIVVAAPWYAAIYWREGAPYLYENIVRQNLTRFLDAWSHKRPFYYYFTTLPLDFFPWSLFLPLGIGLAFRRAKTDPKIRYFLIWFAWMFLFLSLSSGKISKYMLPALPAAAFIASLAFMVHESRYNRTMLLVLSLVFFALAGLLFVYRPGIYPEFYPARIIIGILSIILATVLVFSLRKNRSDWAFSALFCFLVLCYLVGNVGVYSKWNRYKSPRPVSEKVASFVKDGTPWVYYGSIRGVYVYYAQKQAIHVDEHDTAGLEKIRQELKEFFILTRRRDADEVFRTLDNVKPVFEEKIGNTQMIFLHYEK</sequence>
<dbReference type="GO" id="GO:0009103">
    <property type="term" value="P:lipopolysaccharide biosynthetic process"/>
    <property type="evidence" value="ECO:0007669"/>
    <property type="project" value="TreeGrafter"/>
</dbReference>
<feature type="transmembrane region" description="Helical" evidence="8">
    <location>
        <begin position="392"/>
        <end position="413"/>
    </location>
</feature>
<evidence type="ECO:0000256" key="1">
    <source>
        <dbReference type="ARBA" id="ARBA00004651"/>
    </source>
</evidence>
<dbReference type="AlphaFoldDB" id="A0A971S0K1"/>
<comment type="subcellular location">
    <subcellularLocation>
        <location evidence="1">Cell membrane</location>
        <topology evidence="1">Multi-pass membrane protein</topology>
    </subcellularLocation>
</comment>
<evidence type="ECO:0000259" key="10">
    <source>
        <dbReference type="Pfam" id="PF02366"/>
    </source>
</evidence>
<feature type="signal peptide" evidence="9">
    <location>
        <begin position="1"/>
        <end position="27"/>
    </location>
</feature>
<evidence type="ECO:0000256" key="2">
    <source>
        <dbReference type="ARBA" id="ARBA00022475"/>
    </source>
</evidence>
<feature type="transmembrane region" description="Helical" evidence="8">
    <location>
        <begin position="129"/>
        <end position="151"/>
    </location>
</feature>
<evidence type="ECO:0000256" key="9">
    <source>
        <dbReference type="SAM" id="SignalP"/>
    </source>
</evidence>
<dbReference type="PANTHER" id="PTHR33908:SF3">
    <property type="entry name" value="UNDECAPRENYL PHOSPHATE-ALPHA-4-AMINO-4-DEOXY-L-ARABINOSE ARABINOSYL TRANSFERASE"/>
    <property type="match status" value="1"/>
</dbReference>
<evidence type="ECO:0000256" key="7">
    <source>
        <dbReference type="ARBA" id="ARBA00023136"/>
    </source>
</evidence>
<dbReference type="Proteomes" id="UP000777265">
    <property type="component" value="Unassembled WGS sequence"/>
</dbReference>
<dbReference type="GO" id="GO:0006493">
    <property type="term" value="P:protein O-linked glycosylation"/>
    <property type="evidence" value="ECO:0007669"/>
    <property type="project" value="InterPro"/>
</dbReference>
<feature type="transmembrane region" description="Helical" evidence="8">
    <location>
        <begin position="87"/>
        <end position="117"/>
    </location>
</feature>
<evidence type="ECO:0000256" key="3">
    <source>
        <dbReference type="ARBA" id="ARBA00022676"/>
    </source>
</evidence>
<gene>
    <name evidence="11" type="ORF">GXY80_08295</name>
</gene>
<feature type="transmembrane region" description="Helical" evidence="8">
    <location>
        <begin position="336"/>
        <end position="355"/>
    </location>
</feature>
<keyword evidence="4" id="KW-0808">Transferase</keyword>
<keyword evidence="5 8" id="KW-0812">Transmembrane</keyword>
<proteinExistence type="predicted"/>
<dbReference type="InterPro" id="IPR003342">
    <property type="entry name" value="ArnT-like_N"/>
</dbReference>
<dbReference type="InterPro" id="IPR050297">
    <property type="entry name" value="LipidA_mod_glycosyltrf_83"/>
</dbReference>
<feature type="chain" id="PRO_5036925397" evidence="9">
    <location>
        <begin position="28"/>
        <end position="517"/>
    </location>
</feature>
<evidence type="ECO:0000256" key="8">
    <source>
        <dbReference type="SAM" id="Phobius"/>
    </source>
</evidence>
<dbReference type="GO" id="GO:0016763">
    <property type="term" value="F:pentosyltransferase activity"/>
    <property type="evidence" value="ECO:0007669"/>
    <property type="project" value="TreeGrafter"/>
</dbReference>